<feature type="domain" description="OB-fold nucleic acid binding" evidence="8">
    <location>
        <begin position="12"/>
        <end position="105"/>
    </location>
</feature>
<dbReference type="GO" id="GO:0003676">
    <property type="term" value="F:nucleic acid binding"/>
    <property type="evidence" value="ECO:0007669"/>
    <property type="project" value="InterPro"/>
</dbReference>
<dbReference type="PANTHER" id="PTHR30008">
    <property type="entry name" value="EXODEOXYRIBONUCLEASE 7 LARGE SUBUNIT"/>
    <property type="match status" value="1"/>
</dbReference>
<dbReference type="GO" id="GO:0008855">
    <property type="term" value="F:exodeoxyribonuclease VII activity"/>
    <property type="evidence" value="ECO:0007669"/>
    <property type="project" value="UniProtKB-UniRule"/>
</dbReference>
<keyword evidence="4 5" id="KW-0269">Exonuclease</keyword>
<evidence type="ECO:0000256" key="4">
    <source>
        <dbReference type="ARBA" id="ARBA00022839"/>
    </source>
</evidence>
<dbReference type="GO" id="GO:0005737">
    <property type="term" value="C:cytoplasm"/>
    <property type="evidence" value="ECO:0007669"/>
    <property type="project" value="UniProtKB-SubCell"/>
</dbReference>
<evidence type="ECO:0000313" key="9">
    <source>
        <dbReference type="EMBL" id="MCP3428556.1"/>
    </source>
</evidence>
<gene>
    <name evidence="5 9" type="primary">xseA</name>
    <name evidence="9" type="ORF">NLF92_06305</name>
</gene>
<dbReference type="CDD" id="cd04489">
    <property type="entry name" value="ExoVII_LU_OBF"/>
    <property type="match status" value="1"/>
</dbReference>
<keyword evidence="3 5" id="KW-0378">Hydrolase</keyword>
<evidence type="ECO:0000256" key="2">
    <source>
        <dbReference type="ARBA" id="ARBA00022722"/>
    </source>
</evidence>
<dbReference type="Pfam" id="PF13742">
    <property type="entry name" value="tRNA_anti_2"/>
    <property type="match status" value="1"/>
</dbReference>
<evidence type="ECO:0000259" key="8">
    <source>
        <dbReference type="Pfam" id="PF13742"/>
    </source>
</evidence>
<evidence type="ECO:0000313" key="10">
    <source>
        <dbReference type="Proteomes" id="UP001165413"/>
    </source>
</evidence>
<comment type="subcellular location">
    <subcellularLocation>
        <location evidence="5 6">Cytoplasm</location>
    </subcellularLocation>
</comment>
<dbReference type="GO" id="GO:0006308">
    <property type="term" value="P:DNA catabolic process"/>
    <property type="evidence" value="ECO:0007669"/>
    <property type="project" value="UniProtKB-UniRule"/>
</dbReference>
<comment type="function">
    <text evidence="5">Bidirectionally degrades single-stranded DNA into large acid-insoluble oligonucleotides, which are then degraded further into small acid-soluble oligonucleotides.</text>
</comment>
<protein>
    <recommendedName>
        <fullName evidence="5">Exodeoxyribonuclease 7 large subunit</fullName>
        <ecNumber evidence="5">3.1.11.6</ecNumber>
    </recommendedName>
    <alternativeName>
        <fullName evidence="5">Exodeoxyribonuclease VII large subunit</fullName>
        <shortName evidence="5">Exonuclease VII large subunit</shortName>
    </alternativeName>
</protein>
<dbReference type="InterPro" id="IPR020579">
    <property type="entry name" value="Exonuc_VII_lsu_C"/>
</dbReference>
<comment type="subunit">
    <text evidence="5">Heterooligomer composed of large and small subunits.</text>
</comment>
<dbReference type="GO" id="GO:0009318">
    <property type="term" value="C:exodeoxyribonuclease VII complex"/>
    <property type="evidence" value="ECO:0007669"/>
    <property type="project" value="UniProtKB-UniRule"/>
</dbReference>
<dbReference type="AlphaFoldDB" id="A0AA41X2Y5"/>
<comment type="similarity">
    <text evidence="5 6">Belongs to the XseA family.</text>
</comment>
<dbReference type="PANTHER" id="PTHR30008:SF0">
    <property type="entry name" value="EXODEOXYRIBONUCLEASE 7 LARGE SUBUNIT"/>
    <property type="match status" value="1"/>
</dbReference>
<name>A0AA41X2Y5_9ALTE</name>
<keyword evidence="2 5" id="KW-0540">Nuclease</keyword>
<dbReference type="RefSeq" id="WP_254099937.1">
    <property type="nucleotide sequence ID" value="NZ_JANATA010000008.1"/>
</dbReference>
<feature type="domain" description="Exonuclease VII large subunit C-terminal" evidence="7">
    <location>
        <begin position="128"/>
        <end position="441"/>
    </location>
</feature>
<comment type="caution">
    <text evidence="9">The sequence shown here is derived from an EMBL/GenBank/DDBJ whole genome shotgun (WGS) entry which is preliminary data.</text>
</comment>
<dbReference type="Pfam" id="PF02601">
    <property type="entry name" value="Exonuc_VII_L"/>
    <property type="match status" value="1"/>
</dbReference>
<evidence type="ECO:0000256" key="6">
    <source>
        <dbReference type="RuleBase" id="RU004355"/>
    </source>
</evidence>
<proteinExistence type="inferred from homology"/>
<evidence type="ECO:0000256" key="3">
    <source>
        <dbReference type="ARBA" id="ARBA00022801"/>
    </source>
</evidence>
<keyword evidence="1 5" id="KW-0963">Cytoplasm</keyword>
<organism evidence="9 10">
    <name type="scientific">Opacimonas viscosa</name>
    <dbReference type="NCBI Taxonomy" id="2961944"/>
    <lineage>
        <taxon>Bacteria</taxon>
        <taxon>Pseudomonadati</taxon>
        <taxon>Pseudomonadota</taxon>
        <taxon>Gammaproteobacteria</taxon>
        <taxon>Alteromonadales</taxon>
        <taxon>Alteromonadaceae</taxon>
        <taxon>Opacimonas</taxon>
    </lineage>
</organism>
<keyword evidence="10" id="KW-1185">Reference proteome</keyword>
<dbReference type="EMBL" id="JANATA010000008">
    <property type="protein sequence ID" value="MCP3428556.1"/>
    <property type="molecule type" value="Genomic_DNA"/>
</dbReference>
<comment type="catalytic activity">
    <reaction evidence="5 6">
        <text>Exonucleolytic cleavage in either 5'- to 3'- or 3'- to 5'-direction to yield nucleoside 5'-phosphates.</text>
        <dbReference type="EC" id="3.1.11.6"/>
    </reaction>
</comment>
<dbReference type="EC" id="3.1.11.6" evidence="5"/>
<evidence type="ECO:0000256" key="5">
    <source>
        <dbReference type="HAMAP-Rule" id="MF_00378"/>
    </source>
</evidence>
<dbReference type="HAMAP" id="MF_00378">
    <property type="entry name" value="Exonuc_7_L"/>
    <property type="match status" value="1"/>
</dbReference>
<sequence length="444" mass="49226">MYANQSQSREILTVSALNRMAKNALENQIGQIWLTAEISNFVAAASGHWYFTLKDNQAQVKAAMFRGANSRVGVRPKNGDKILLRAKISLYEPRGDYQIIVEHMEADGEGLLKQQFDALKNKLAGEGLFATQTKQALPTNIKKVGVITSSTGAALHDILTVLETRNPSIEVIIYPTQVQGTAATDQIVSSIFIANQRREVDVLIVGRGGGSLEDLWCFNEEKVARAIFSSQLPIVSAVGHEVDVTIADFVADARAATPSQAAELVSKDMLEVLNQIVHMEARLHDAIIQKIQRAQHLLEIKSGKLQQNHPKHKLEQQAQSVDRLSIQLNNAMQHLLNRHKQAANQLHNRLAQQTPTNLINFKAQHLENLAQRLHQGNKQQIQRKEQHLGQLSGMLNSVSPLATLSRGYSISFKDEEVVTRAQDVTTGDVLTTKLHDGEIRSKVL</sequence>
<reference evidence="9" key="1">
    <citation type="submission" date="2022-07" db="EMBL/GenBank/DDBJ databases">
        <title>Characterization of the Novel Bacterium Alteromonas immobilis LMIT006 and Alteromonas gregis LMIT007.</title>
        <authorList>
            <person name="Lin X."/>
        </authorList>
    </citation>
    <scope>NUCLEOTIDE SEQUENCE</scope>
    <source>
        <strain evidence="9">LMIT007</strain>
    </source>
</reference>
<accession>A0AA41X2Y5</accession>
<evidence type="ECO:0000256" key="1">
    <source>
        <dbReference type="ARBA" id="ARBA00022490"/>
    </source>
</evidence>
<dbReference type="NCBIfam" id="TIGR00237">
    <property type="entry name" value="xseA"/>
    <property type="match status" value="1"/>
</dbReference>
<dbReference type="InterPro" id="IPR025824">
    <property type="entry name" value="OB-fold_nuc-bd_dom"/>
</dbReference>
<dbReference type="Proteomes" id="UP001165413">
    <property type="component" value="Unassembled WGS sequence"/>
</dbReference>
<dbReference type="InterPro" id="IPR003753">
    <property type="entry name" value="Exonuc_VII_L"/>
</dbReference>
<evidence type="ECO:0000259" key="7">
    <source>
        <dbReference type="Pfam" id="PF02601"/>
    </source>
</evidence>